<sequence length="153" mass="17695">MCKSIPEGGQRCRRHLKDRIARLEEEQEVEAKRLYILNLLKKFVEEFSGPYGKAVAAFREKYTDLGGFQLPNSMSKLKRDIDQAARKSEWCRVEAGVENIKLERRTEQIESKRRKPLADAPEVIEPDDSDLVGDEAIEHFLAHSKADLERARR</sequence>
<name>A0ABP9WF22_9MICO</name>
<evidence type="ECO:0000313" key="2">
    <source>
        <dbReference type="Proteomes" id="UP001426770"/>
    </source>
</evidence>
<organism evidence="1 2">
    <name type="scientific">Demequina sediminis</name>
    <dbReference type="NCBI Taxonomy" id="1930058"/>
    <lineage>
        <taxon>Bacteria</taxon>
        <taxon>Bacillati</taxon>
        <taxon>Actinomycetota</taxon>
        <taxon>Actinomycetes</taxon>
        <taxon>Micrococcales</taxon>
        <taxon>Demequinaceae</taxon>
        <taxon>Demequina</taxon>
    </lineage>
</organism>
<gene>
    <name evidence="1" type="ORF">Lsed01_00867</name>
</gene>
<dbReference type="EMBL" id="BAABRR010000003">
    <property type="protein sequence ID" value="GAA5518440.1"/>
    <property type="molecule type" value="Genomic_DNA"/>
</dbReference>
<comment type="caution">
    <text evidence="1">The sequence shown here is derived from an EMBL/GenBank/DDBJ whole genome shotgun (WGS) entry which is preliminary data.</text>
</comment>
<dbReference type="Proteomes" id="UP001426770">
    <property type="component" value="Unassembled WGS sequence"/>
</dbReference>
<accession>A0ABP9WF22</accession>
<evidence type="ECO:0000313" key="1">
    <source>
        <dbReference type="EMBL" id="GAA5518440.1"/>
    </source>
</evidence>
<keyword evidence="2" id="KW-1185">Reference proteome</keyword>
<dbReference type="RefSeq" id="WP_286214557.1">
    <property type="nucleotide sequence ID" value="NZ_AP027736.1"/>
</dbReference>
<protein>
    <submittedName>
        <fullName evidence="1">Uncharacterized protein</fullName>
    </submittedName>
</protein>
<proteinExistence type="predicted"/>
<reference evidence="1 2" key="1">
    <citation type="submission" date="2024-02" db="EMBL/GenBank/DDBJ databases">
        <title>Lysinimicrobium sediminis NBRC 112286.</title>
        <authorList>
            <person name="Ichikawa N."/>
            <person name="Katano-Makiyama Y."/>
            <person name="Hidaka K."/>
        </authorList>
    </citation>
    <scope>NUCLEOTIDE SEQUENCE [LARGE SCALE GENOMIC DNA]</scope>
    <source>
        <strain evidence="1 2">NBRC 112286</strain>
    </source>
</reference>